<dbReference type="EMBL" id="CP036266">
    <property type="protein sequence ID" value="QDT24483.1"/>
    <property type="molecule type" value="Genomic_DNA"/>
</dbReference>
<dbReference type="PANTHER" id="PTHR43019">
    <property type="entry name" value="SERINE ENDOPROTEASE DEGS"/>
    <property type="match status" value="1"/>
</dbReference>
<protein>
    <submittedName>
        <fullName evidence="1">Trypsin</fullName>
    </submittedName>
</protein>
<dbReference type="Gene3D" id="2.40.10.10">
    <property type="entry name" value="Trypsin-like serine proteases"/>
    <property type="match status" value="2"/>
</dbReference>
<keyword evidence="2" id="KW-1185">Reference proteome</keyword>
<dbReference type="AlphaFoldDB" id="A0A517PYP3"/>
<dbReference type="RefSeq" id="WP_145193205.1">
    <property type="nucleotide sequence ID" value="NZ_CP036266.1"/>
</dbReference>
<dbReference type="InterPro" id="IPR009003">
    <property type="entry name" value="Peptidase_S1_PA"/>
</dbReference>
<evidence type="ECO:0000313" key="1">
    <source>
        <dbReference type="EMBL" id="QDT24483.1"/>
    </source>
</evidence>
<evidence type="ECO:0000313" key="2">
    <source>
        <dbReference type="Proteomes" id="UP000320421"/>
    </source>
</evidence>
<dbReference type="InterPro" id="IPR043504">
    <property type="entry name" value="Peptidase_S1_PA_chymotrypsin"/>
</dbReference>
<dbReference type="Proteomes" id="UP000320421">
    <property type="component" value="Chromosome"/>
</dbReference>
<dbReference type="OrthoDB" id="9770276at2"/>
<sequence>MPYLDVLRNDEALARETLGKLRTGSLPVRPDLRFSQVLTFDKISAVITDRQVVDLGVIEGVTALQEFIRPALFVQNGSYQVPLSEIWKQKLSQAKENLERAIASTGRIEVKNHDSLAWVGTGWLVAPEIMVTNRHVAIEFARKSNTGFRFRKNRQLKPMSAHVDFREEHHSPLEEEFELVDVLYIEPGDDPDLAFFQVQQINTMGAHNPATPLRLAAAVAPGTDVAAIGYPRGTSGEQNWPAITELFQGIFGVKRISPGKIKTVEESQLTHDCSTLEGSSGSPVVNLSTGEVVGIHFTGTFSVANYAVPSTLIADRLDQLL</sequence>
<name>A0A517PYP3_9PLAN</name>
<dbReference type="PANTHER" id="PTHR43019:SF30">
    <property type="entry name" value="SERINE PROTEASE"/>
    <property type="match status" value="1"/>
</dbReference>
<organism evidence="1 2">
    <name type="scientific">Gimesia chilikensis</name>
    <dbReference type="NCBI Taxonomy" id="2605989"/>
    <lineage>
        <taxon>Bacteria</taxon>
        <taxon>Pseudomonadati</taxon>
        <taxon>Planctomycetota</taxon>
        <taxon>Planctomycetia</taxon>
        <taxon>Planctomycetales</taxon>
        <taxon>Planctomycetaceae</taxon>
        <taxon>Gimesia</taxon>
    </lineage>
</organism>
<dbReference type="Pfam" id="PF13365">
    <property type="entry name" value="Trypsin_2"/>
    <property type="match status" value="1"/>
</dbReference>
<accession>A0A517PYP3</accession>
<reference evidence="1 2" key="1">
    <citation type="submission" date="2019-02" db="EMBL/GenBank/DDBJ databases">
        <title>Deep-cultivation of Planctomycetes and their phenomic and genomic characterization uncovers novel biology.</title>
        <authorList>
            <person name="Wiegand S."/>
            <person name="Jogler M."/>
            <person name="Boedeker C."/>
            <person name="Pinto D."/>
            <person name="Vollmers J."/>
            <person name="Rivas-Marin E."/>
            <person name="Kohn T."/>
            <person name="Peeters S.H."/>
            <person name="Heuer A."/>
            <person name="Rast P."/>
            <person name="Oberbeckmann S."/>
            <person name="Bunk B."/>
            <person name="Jeske O."/>
            <person name="Meyerdierks A."/>
            <person name="Storesund J.E."/>
            <person name="Kallscheuer N."/>
            <person name="Luecker S."/>
            <person name="Lage O.M."/>
            <person name="Pohl T."/>
            <person name="Merkel B.J."/>
            <person name="Hornburger P."/>
            <person name="Mueller R.-W."/>
            <person name="Bruemmer F."/>
            <person name="Labrenz M."/>
            <person name="Spormann A.M."/>
            <person name="Op den Camp H."/>
            <person name="Overmann J."/>
            <person name="Amann R."/>
            <person name="Jetten M.S.M."/>
            <person name="Mascher T."/>
            <person name="Medema M.H."/>
            <person name="Devos D.P."/>
            <person name="Kaster A.-K."/>
            <person name="Ovreas L."/>
            <person name="Rohde M."/>
            <person name="Galperin M.Y."/>
            <person name="Jogler C."/>
        </authorList>
    </citation>
    <scope>NUCLEOTIDE SEQUENCE [LARGE SCALE GENOMIC DNA]</scope>
    <source>
        <strain evidence="1 2">HG66A1</strain>
    </source>
</reference>
<proteinExistence type="predicted"/>
<gene>
    <name evidence="1" type="ORF">HG66A1_63150</name>
</gene>
<dbReference type="SUPFAM" id="SSF50494">
    <property type="entry name" value="Trypsin-like serine proteases"/>
    <property type="match status" value="1"/>
</dbReference>